<dbReference type="InterPro" id="IPR006683">
    <property type="entry name" value="Thioestr_dom"/>
</dbReference>
<dbReference type="OrthoDB" id="5741080at2"/>
<dbReference type="GO" id="GO:0016790">
    <property type="term" value="F:thiolester hydrolase activity"/>
    <property type="evidence" value="ECO:0007669"/>
    <property type="project" value="UniProtKB-ARBA"/>
</dbReference>
<evidence type="ECO:0000313" key="3">
    <source>
        <dbReference type="EMBL" id="QEA15640.1"/>
    </source>
</evidence>
<evidence type="ECO:0000259" key="2">
    <source>
        <dbReference type="Pfam" id="PF03061"/>
    </source>
</evidence>
<dbReference type="KEGG" id="ngf:FRF71_05540"/>
<dbReference type="RefSeq" id="WP_147089618.1">
    <property type="nucleotide sequence ID" value="NZ_BAABJD010000001.1"/>
</dbReference>
<protein>
    <submittedName>
        <fullName evidence="3">PaaI family thioesterase</fullName>
    </submittedName>
</protein>
<dbReference type="EMBL" id="CP042345">
    <property type="protein sequence ID" value="QEA15640.1"/>
    <property type="molecule type" value="Genomic_DNA"/>
</dbReference>
<reference evidence="3 4" key="1">
    <citation type="journal article" date="2013" name="J. Microbiol. Biotechnol.">
        <title>Novosphingobium ginsenosidimutans sp. nov., with the ability to convert ginsenoside.</title>
        <authorList>
            <person name="Kim J.K."/>
            <person name="He D."/>
            <person name="Liu Q.M."/>
            <person name="Park H.Y."/>
            <person name="Jung M.S."/>
            <person name="Yoon M.H."/>
            <person name="Kim S.C."/>
            <person name="Im W.T."/>
        </authorList>
    </citation>
    <scope>NUCLEOTIDE SEQUENCE [LARGE SCALE GENOMIC DNA]</scope>
    <source>
        <strain evidence="3 4">FW-6</strain>
    </source>
</reference>
<keyword evidence="4" id="KW-1185">Reference proteome</keyword>
<sequence>MSEHTHDKLQQDAPTRRPGLAQVAEGQWAGWYHWEPVDYFEEHAGPFYCKPEGEGILCGFIPEAKNRNGGGNIHGGALMTFADYALFMIAGGMDTSVHGVTMNMNCDFVGAAEPGRLLTARGEVVRAGGSVVFVRGIIDDAGRNVLSFSASIKRFKKG</sequence>
<evidence type="ECO:0000256" key="1">
    <source>
        <dbReference type="SAM" id="MobiDB-lite"/>
    </source>
</evidence>
<proteinExistence type="predicted"/>
<evidence type="ECO:0000313" key="4">
    <source>
        <dbReference type="Proteomes" id="UP000321172"/>
    </source>
</evidence>
<dbReference type="Gene3D" id="3.10.129.10">
    <property type="entry name" value="Hotdog Thioesterase"/>
    <property type="match status" value="1"/>
</dbReference>
<dbReference type="CDD" id="cd03443">
    <property type="entry name" value="PaaI_thioesterase"/>
    <property type="match status" value="1"/>
</dbReference>
<dbReference type="InterPro" id="IPR029069">
    <property type="entry name" value="HotDog_dom_sf"/>
</dbReference>
<dbReference type="Proteomes" id="UP000321172">
    <property type="component" value="Chromosome"/>
</dbReference>
<feature type="compositionally biased region" description="Basic and acidic residues" evidence="1">
    <location>
        <begin position="1"/>
        <end position="10"/>
    </location>
</feature>
<accession>A0A5B8S2Q4</accession>
<dbReference type="Pfam" id="PF03061">
    <property type="entry name" value="4HBT"/>
    <property type="match status" value="1"/>
</dbReference>
<gene>
    <name evidence="3" type="ORF">FRF71_05540</name>
</gene>
<name>A0A5B8S2Q4_9SPHN</name>
<dbReference type="SUPFAM" id="SSF54637">
    <property type="entry name" value="Thioesterase/thiol ester dehydrase-isomerase"/>
    <property type="match status" value="1"/>
</dbReference>
<organism evidence="3 4">
    <name type="scientific">Novosphingobium ginsenosidimutans</name>
    <dbReference type="NCBI Taxonomy" id="1176536"/>
    <lineage>
        <taxon>Bacteria</taxon>
        <taxon>Pseudomonadati</taxon>
        <taxon>Pseudomonadota</taxon>
        <taxon>Alphaproteobacteria</taxon>
        <taxon>Sphingomonadales</taxon>
        <taxon>Sphingomonadaceae</taxon>
        <taxon>Novosphingobium</taxon>
    </lineage>
</organism>
<dbReference type="AlphaFoldDB" id="A0A5B8S2Q4"/>
<feature type="region of interest" description="Disordered" evidence="1">
    <location>
        <begin position="1"/>
        <end position="20"/>
    </location>
</feature>
<feature type="domain" description="Thioesterase" evidence="2">
    <location>
        <begin position="70"/>
        <end position="143"/>
    </location>
</feature>